<keyword evidence="3" id="KW-1185">Reference proteome</keyword>
<evidence type="ECO:0000313" key="3">
    <source>
        <dbReference type="Proteomes" id="UP000306628"/>
    </source>
</evidence>
<feature type="transmembrane region" description="Helical" evidence="1">
    <location>
        <begin position="12"/>
        <end position="29"/>
    </location>
</feature>
<accession>A0A5S4FIP9</accession>
<organism evidence="2 3">
    <name type="scientific">Nonomuraea zeae</name>
    <dbReference type="NCBI Taxonomy" id="1642303"/>
    <lineage>
        <taxon>Bacteria</taxon>
        <taxon>Bacillati</taxon>
        <taxon>Actinomycetota</taxon>
        <taxon>Actinomycetes</taxon>
        <taxon>Streptosporangiales</taxon>
        <taxon>Streptosporangiaceae</taxon>
        <taxon>Nonomuraea</taxon>
    </lineage>
</organism>
<proteinExistence type="predicted"/>
<gene>
    <name evidence="2" type="ORF">ETD85_61895</name>
</gene>
<dbReference type="Proteomes" id="UP000306628">
    <property type="component" value="Unassembled WGS sequence"/>
</dbReference>
<comment type="caution">
    <text evidence="2">The sequence shown here is derived from an EMBL/GenBank/DDBJ whole genome shotgun (WGS) entry which is preliminary data.</text>
</comment>
<keyword evidence="1" id="KW-1133">Transmembrane helix</keyword>
<dbReference type="RefSeq" id="WP_138699030.1">
    <property type="nucleotide sequence ID" value="NZ_JBHSAZ010000112.1"/>
</dbReference>
<dbReference type="AlphaFoldDB" id="A0A5S4FIP9"/>
<dbReference type="OrthoDB" id="5194370at2"/>
<keyword evidence="1" id="KW-0472">Membrane</keyword>
<dbReference type="EMBL" id="VCKX01000626">
    <property type="protein sequence ID" value="TMR08924.1"/>
    <property type="molecule type" value="Genomic_DNA"/>
</dbReference>
<protein>
    <submittedName>
        <fullName evidence="2">Uncharacterized protein</fullName>
    </submittedName>
</protein>
<feature type="transmembrane region" description="Helical" evidence="1">
    <location>
        <begin position="73"/>
        <end position="97"/>
    </location>
</feature>
<evidence type="ECO:0000313" key="2">
    <source>
        <dbReference type="EMBL" id="TMR08924.1"/>
    </source>
</evidence>
<evidence type="ECO:0000256" key="1">
    <source>
        <dbReference type="SAM" id="Phobius"/>
    </source>
</evidence>
<name>A0A5S4FIP9_9ACTN</name>
<sequence>MVGFGYKLRRAATWLVVLLAINGVVYSVSPPPPLKLGESTHPNAVIYALNLLLPIVDLGQQSAFNPRGATQCLSYGLIAAGWLLATTVVAGAARVLCR</sequence>
<reference evidence="2 3" key="1">
    <citation type="submission" date="2019-05" db="EMBL/GenBank/DDBJ databases">
        <title>Draft genome sequence of Nonomuraea zeae DSM 100528.</title>
        <authorList>
            <person name="Saricaoglu S."/>
            <person name="Isik K."/>
        </authorList>
    </citation>
    <scope>NUCLEOTIDE SEQUENCE [LARGE SCALE GENOMIC DNA]</scope>
    <source>
        <strain evidence="2 3">DSM 100528</strain>
    </source>
</reference>
<keyword evidence="1" id="KW-0812">Transmembrane</keyword>